<dbReference type="Proteomes" id="UP000320393">
    <property type="component" value="Unassembled WGS sequence"/>
</dbReference>
<reference evidence="2 3" key="1">
    <citation type="journal article" date="2019" name="Nat. Microbiol.">
        <title>Mediterranean grassland soil C-N compound turnover is dependent on rainfall and depth, and is mediated by genomically divergent microorganisms.</title>
        <authorList>
            <person name="Diamond S."/>
            <person name="Andeer P.F."/>
            <person name="Li Z."/>
            <person name="Crits-Christoph A."/>
            <person name="Burstein D."/>
            <person name="Anantharaman K."/>
            <person name="Lane K.R."/>
            <person name="Thomas B.C."/>
            <person name="Pan C."/>
            <person name="Northen T.R."/>
            <person name="Banfield J.F."/>
        </authorList>
    </citation>
    <scope>NUCLEOTIDE SEQUENCE [LARGE SCALE GENOMIC DNA]</scope>
    <source>
        <strain evidence="2">NP_5</strain>
    </source>
</reference>
<dbReference type="InterPro" id="IPR003607">
    <property type="entry name" value="HD/PDEase_dom"/>
</dbReference>
<evidence type="ECO:0000313" key="3">
    <source>
        <dbReference type="Proteomes" id="UP000320393"/>
    </source>
</evidence>
<dbReference type="PANTHER" id="PTHR45228:SF1">
    <property type="entry name" value="CYCLIC DI-GMP PHOSPHODIESTERASE TM_0186"/>
    <property type="match status" value="1"/>
</dbReference>
<feature type="non-terminal residue" evidence="2">
    <location>
        <position position="1"/>
    </location>
</feature>
<dbReference type="InterPro" id="IPR037522">
    <property type="entry name" value="HD_GYP_dom"/>
</dbReference>
<dbReference type="PROSITE" id="PS51832">
    <property type="entry name" value="HD_GYP"/>
    <property type="match status" value="1"/>
</dbReference>
<gene>
    <name evidence="2" type="ORF">E6H02_04695</name>
</gene>
<accession>A0A537M0G3</accession>
<proteinExistence type="predicted"/>
<dbReference type="CDD" id="cd00077">
    <property type="entry name" value="HDc"/>
    <property type="match status" value="1"/>
</dbReference>
<sequence length="101" mass="11548">AYGYELLSRTPAFAAAVDIPYCHHERWDGTGYPRGLKGEEIPLAARIFAVVDVWFALRSDRPYRPAWTAEDAHVYIMQRTGRDFDPAVVEVFTRLQPPPEL</sequence>
<dbReference type="EMBL" id="VBAM01000146">
    <property type="protein sequence ID" value="TMJ13770.1"/>
    <property type="molecule type" value="Genomic_DNA"/>
</dbReference>
<protein>
    <submittedName>
        <fullName evidence="2">Two-component system response regulator</fullName>
    </submittedName>
</protein>
<dbReference type="SUPFAM" id="SSF109604">
    <property type="entry name" value="HD-domain/PDEase-like"/>
    <property type="match status" value="1"/>
</dbReference>
<feature type="domain" description="HD-GYP" evidence="1">
    <location>
        <begin position="1"/>
        <end position="101"/>
    </location>
</feature>
<comment type="caution">
    <text evidence="2">The sequence shown here is derived from an EMBL/GenBank/DDBJ whole genome shotgun (WGS) entry which is preliminary data.</text>
</comment>
<organism evidence="2 3">
    <name type="scientific">Candidatus Segetimicrobium genomatis</name>
    <dbReference type="NCBI Taxonomy" id="2569760"/>
    <lineage>
        <taxon>Bacteria</taxon>
        <taxon>Bacillati</taxon>
        <taxon>Candidatus Sysuimicrobiota</taxon>
        <taxon>Candidatus Sysuimicrobiia</taxon>
        <taxon>Candidatus Sysuimicrobiales</taxon>
        <taxon>Candidatus Segetimicrobiaceae</taxon>
        <taxon>Candidatus Segetimicrobium</taxon>
    </lineage>
</organism>
<name>A0A537M0G3_9BACT</name>
<evidence type="ECO:0000313" key="2">
    <source>
        <dbReference type="EMBL" id="TMJ13770.1"/>
    </source>
</evidence>
<dbReference type="Pfam" id="PF13487">
    <property type="entry name" value="HD_5"/>
    <property type="match status" value="1"/>
</dbReference>
<dbReference type="AlphaFoldDB" id="A0A537M0G3"/>
<dbReference type="Gene3D" id="1.10.3210.10">
    <property type="entry name" value="Hypothetical protein af1432"/>
    <property type="match status" value="1"/>
</dbReference>
<dbReference type="PANTHER" id="PTHR45228">
    <property type="entry name" value="CYCLIC DI-GMP PHOSPHODIESTERASE TM_0186-RELATED"/>
    <property type="match status" value="1"/>
</dbReference>
<evidence type="ECO:0000259" key="1">
    <source>
        <dbReference type="PROSITE" id="PS51832"/>
    </source>
</evidence>
<dbReference type="InterPro" id="IPR052020">
    <property type="entry name" value="Cyclic_di-GMP/3'3'-cGAMP_PDE"/>
</dbReference>